<comment type="caution">
    <text evidence="7">The sequence shown here is derived from an EMBL/GenBank/DDBJ whole genome shotgun (WGS) entry which is preliminary data.</text>
</comment>
<feature type="transmembrane region" description="Helical" evidence="5">
    <location>
        <begin position="234"/>
        <end position="255"/>
    </location>
</feature>
<dbReference type="RefSeq" id="WP_058879942.1">
    <property type="nucleotide sequence ID" value="NZ_CATYED010000003.1"/>
</dbReference>
<feature type="transmembrane region" description="Helical" evidence="5">
    <location>
        <begin position="72"/>
        <end position="89"/>
    </location>
</feature>
<feature type="transmembrane region" description="Helical" evidence="5">
    <location>
        <begin position="275"/>
        <end position="294"/>
    </location>
</feature>
<evidence type="ECO:0000256" key="5">
    <source>
        <dbReference type="SAM" id="Phobius"/>
    </source>
</evidence>
<keyword evidence="3 5" id="KW-1133">Transmembrane helix</keyword>
<evidence type="ECO:0000256" key="3">
    <source>
        <dbReference type="ARBA" id="ARBA00022989"/>
    </source>
</evidence>
<dbReference type="Pfam" id="PF00999">
    <property type="entry name" value="Na_H_Exchanger"/>
    <property type="match status" value="1"/>
</dbReference>
<evidence type="ECO:0000313" key="7">
    <source>
        <dbReference type="EMBL" id="KUF40466.1"/>
    </source>
</evidence>
<comment type="subcellular location">
    <subcellularLocation>
        <location evidence="1">Membrane</location>
        <topology evidence="1">Multi-pass membrane protein</topology>
    </subcellularLocation>
</comment>
<feature type="transmembrane region" description="Helical" evidence="5">
    <location>
        <begin position="20"/>
        <end position="37"/>
    </location>
</feature>
<dbReference type="Gene3D" id="1.20.1530.20">
    <property type="match status" value="1"/>
</dbReference>
<dbReference type="STRING" id="225992.B5M06_06785"/>
<dbReference type="Proteomes" id="UP000053300">
    <property type="component" value="Unassembled WGS sequence"/>
</dbReference>
<proteinExistence type="predicted"/>
<dbReference type="GO" id="GO:0015297">
    <property type="term" value="F:antiporter activity"/>
    <property type="evidence" value="ECO:0007669"/>
    <property type="project" value="InterPro"/>
</dbReference>
<protein>
    <submittedName>
        <fullName evidence="7">Sodium:proton exchanger</fullName>
    </submittedName>
</protein>
<feature type="domain" description="Cation/H+ exchanger transmembrane" evidence="6">
    <location>
        <begin position="30"/>
        <end position="377"/>
    </location>
</feature>
<feature type="transmembrane region" description="Helical" evidence="5">
    <location>
        <begin position="341"/>
        <end position="359"/>
    </location>
</feature>
<accession>A0A0W7YZ56</accession>
<keyword evidence="2 5" id="KW-0812">Transmembrane</keyword>
<dbReference type="InterPro" id="IPR038770">
    <property type="entry name" value="Na+/solute_symporter_sf"/>
</dbReference>
<reference evidence="7 8" key="1">
    <citation type="submission" date="2015-12" db="EMBL/GenBank/DDBJ databases">
        <title>Complete genome sequence of a multi-drug resistant strain Acidovorax sp. 12322-1.</title>
        <authorList>
            <person name="Ming D."/>
            <person name="Wang M."/>
            <person name="Hu S."/>
            <person name="Zhou Y."/>
            <person name="Jiang T."/>
        </authorList>
    </citation>
    <scope>NUCLEOTIDE SEQUENCE [LARGE SCALE GENOMIC DNA]</scope>
    <source>
        <strain evidence="7 8">12322-1</strain>
    </source>
</reference>
<feature type="transmembrane region" description="Helical" evidence="5">
    <location>
        <begin position="101"/>
        <end position="121"/>
    </location>
</feature>
<dbReference type="GO" id="GO:0016020">
    <property type="term" value="C:membrane"/>
    <property type="evidence" value="ECO:0007669"/>
    <property type="project" value="UniProtKB-SubCell"/>
</dbReference>
<dbReference type="InterPro" id="IPR006153">
    <property type="entry name" value="Cation/H_exchanger_TM"/>
</dbReference>
<evidence type="ECO:0000256" key="2">
    <source>
        <dbReference type="ARBA" id="ARBA00022692"/>
    </source>
</evidence>
<sequence>MNQDPNFWTQWLPASLELHTLQWATLLAAAALLGYVLQRHWHIPKVVGYALVGSGAGLLGLGHTLWPVQGGILLLLQLTMSVVLFECGGRITLRWFRHNPMVLVQSLLEAGLTYGAVFWSLRALGLEPTTACALGLIAMAASPVVLARVVQDMRASGHVTDRALVLATLSTFYALMLGCVQVQWLAQDAAAPWWQGIWPAAQVLLSSAAVALVLCAVMRLALSWMSPLSESTSLLLLCLIAAGTAIAELIGGWAPLTALLAGMLLKQWQLRPWTWPRQLGTASSLLSLLMFVLVSAIAAQVAWTASMAAAVVVLIVVRLLAKAVGVGLGNMGSGASWHQAVWVAGAMMPMSAVALLLTLKFIAAAPDAAQALIATAMPAIWVLELAGAIAVALSLRRAGETEAPARVPVAQSPRSGD</sequence>
<feature type="transmembrane region" description="Helical" evidence="5">
    <location>
        <begin position="371"/>
        <end position="395"/>
    </location>
</feature>
<evidence type="ECO:0000259" key="6">
    <source>
        <dbReference type="Pfam" id="PF00999"/>
    </source>
</evidence>
<keyword evidence="8" id="KW-1185">Reference proteome</keyword>
<name>A0A0W7YZ56_9BURK</name>
<dbReference type="GO" id="GO:1902600">
    <property type="term" value="P:proton transmembrane transport"/>
    <property type="evidence" value="ECO:0007669"/>
    <property type="project" value="InterPro"/>
</dbReference>
<evidence type="ECO:0000313" key="8">
    <source>
        <dbReference type="Proteomes" id="UP000053300"/>
    </source>
</evidence>
<feature type="transmembrane region" description="Helical" evidence="5">
    <location>
        <begin position="163"/>
        <end position="185"/>
    </location>
</feature>
<dbReference type="EMBL" id="LPXH01000027">
    <property type="protein sequence ID" value="KUF40466.1"/>
    <property type="molecule type" value="Genomic_DNA"/>
</dbReference>
<organism evidence="7 8">
    <name type="scientific">Comamonas kerstersii</name>
    <dbReference type="NCBI Taxonomy" id="225992"/>
    <lineage>
        <taxon>Bacteria</taxon>
        <taxon>Pseudomonadati</taxon>
        <taxon>Pseudomonadota</taxon>
        <taxon>Betaproteobacteria</taxon>
        <taxon>Burkholderiales</taxon>
        <taxon>Comamonadaceae</taxon>
        <taxon>Comamonas</taxon>
    </lineage>
</organism>
<feature type="transmembrane region" description="Helical" evidence="5">
    <location>
        <begin position="46"/>
        <end position="66"/>
    </location>
</feature>
<feature type="transmembrane region" description="Helical" evidence="5">
    <location>
        <begin position="133"/>
        <end position="151"/>
    </location>
</feature>
<dbReference type="AlphaFoldDB" id="A0A0W7YZ56"/>
<feature type="transmembrane region" description="Helical" evidence="5">
    <location>
        <begin position="197"/>
        <end position="222"/>
    </location>
</feature>
<feature type="transmembrane region" description="Helical" evidence="5">
    <location>
        <begin position="301"/>
        <end position="321"/>
    </location>
</feature>
<evidence type="ECO:0000256" key="4">
    <source>
        <dbReference type="ARBA" id="ARBA00023136"/>
    </source>
</evidence>
<gene>
    <name evidence="7" type="ORF">AS359_02775</name>
</gene>
<keyword evidence="4 5" id="KW-0472">Membrane</keyword>
<evidence type="ECO:0000256" key="1">
    <source>
        <dbReference type="ARBA" id="ARBA00004141"/>
    </source>
</evidence>